<dbReference type="AlphaFoldDB" id="A0A4R0H5I7"/>
<comment type="caution">
    <text evidence="2">The sequence shown here is derived from an EMBL/GenBank/DDBJ whole genome shotgun (WGS) entry which is preliminary data.</text>
</comment>
<evidence type="ECO:0000313" key="3">
    <source>
        <dbReference type="Proteomes" id="UP000292346"/>
    </source>
</evidence>
<keyword evidence="3" id="KW-1185">Reference proteome</keyword>
<dbReference type="Proteomes" id="UP000292346">
    <property type="component" value="Unassembled WGS sequence"/>
</dbReference>
<feature type="transmembrane region" description="Helical" evidence="1">
    <location>
        <begin position="7"/>
        <end position="26"/>
    </location>
</feature>
<name>A0A4R0H5I7_9ACTN</name>
<proteinExistence type="predicted"/>
<dbReference type="OrthoDB" id="3830979at2"/>
<evidence type="ECO:0000313" key="2">
    <source>
        <dbReference type="EMBL" id="TCC06085.1"/>
    </source>
</evidence>
<reference evidence="2 3" key="1">
    <citation type="submission" date="2019-02" db="EMBL/GenBank/DDBJ databases">
        <title>Kribbella capetownensis sp. nov. and Kribbella speibonae sp. nov., isolated from soil.</title>
        <authorList>
            <person name="Curtis S.M."/>
            <person name="Norton I."/>
            <person name="Everest G.J."/>
            <person name="Meyers P.R."/>
        </authorList>
    </citation>
    <scope>NUCLEOTIDE SEQUENCE [LARGE SCALE GENOMIC DNA]</scope>
    <source>
        <strain evidence="2 3">KCTC 29219</strain>
    </source>
</reference>
<sequence>MIGSRKLAVWLVLTVAVAVVLLSWVFPDASEHRGRIHAVGTHVVVCAAEHPHDGRAQVLDHLADCAYRAMRKL</sequence>
<dbReference type="RefSeq" id="WP_131343235.1">
    <property type="nucleotide sequence ID" value="NZ_SJJZ01000003.1"/>
</dbReference>
<keyword evidence="1" id="KW-0472">Membrane</keyword>
<accession>A0A4R0H5I7</accession>
<gene>
    <name evidence="2" type="ORF">E0H45_29380</name>
</gene>
<organism evidence="2 3">
    <name type="scientific">Kribbella soli</name>
    <dbReference type="NCBI Taxonomy" id="1124743"/>
    <lineage>
        <taxon>Bacteria</taxon>
        <taxon>Bacillati</taxon>
        <taxon>Actinomycetota</taxon>
        <taxon>Actinomycetes</taxon>
        <taxon>Propionibacteriales</taxon>
        <taxon>Kribbellaceae</taxon>
        <taxon>Kribbella</taxon>
    </lineage>
</organism>
<protein>
    <submittedName>
        <fullName evidence="2">Uncharacterized protein</fullName>
    </submittedName>
</protein>
<keyword evidence="1" id="KW-1133">Transmembrane helix</keyword>
<keyword evidence="1" id="KW-0812">Transmembrane</keyword>
<dbReference type="EMBL" id="SJJZ01000003">
    <property type="protein sequence ID" value="TCC06085.1"/>
    <property type="molecule type" value="Genomic_DNA"/>
</dbReference>
<evidence type="ECO:0000256" key="1">
    <source>
        <dbReference type="SAM" id="Phobius"/>
    </source>
</evidence>